<dbReference type="CDD" id="cd06261">
    <property type="entry name" value="TM_PBP2"/>
    <property type="match status" value="1"/>
</dbReference>
<dbReference type="PROSITE" id="PS51257">
    <property type="entry name" value="PROKAR_LIPOPROTEIN"/>
    <property type="match status" value="1"/>
</dbReference>
<evidence type="ECO:0000256" key="2">
    <source>
        <dbReference type="ARBA" id="ARBA00010072"/>
    </source>
</evidence>
<dbReference type="Gene3D" id="1.10.3720.10">
    <property type="entry name" value="MetI-like"/>
    <property type="match status" value="1"/>
</dbReference>
<dbReference type="PANTHER" id="PTHR30614">
    <property type="entry name" value="MEMBRANE COMPONENT OF AMINO ACID ABC TRANSPORTER"/>
    <property type="match status" value="1"/>
</dbReference>
<feature type="transmembrane region" description="Helical" evidence="9">
    <location>
        <begin position="183"/>
        <end position="202"/>
    </location>
</feature>
<accession>M5AMJ3</accession>
<dbReference type="AlphaFoldDB" id="M5AMJ3"/>
<proteinExistence type="inferred from homology"/>
<dbReference type="GO" id="GO:0006865">
    <property type="term" value="P:amino acid transport"/>
    <property type="evidence" value="ECO:0007669"/>
    <property type="project" value="UniProtKB-KW"/>
</dbReference>
<evidence type="ECO:0000256" key="9">
    <source>
        <dbReference type="RuleBase" id="RU363032"/>
    </source>
</evidence>
<dbReference type="PROSITE" id="PS50928">
    <property type="entry name" value="ABC_TM1"/>
    <property type="match status" value="1"/>
</dbReference>
<name>M5AMJ3_RHILI</name>
<evidence type="ECO:0000256" key="1">
    <source>
        <dbReference type="ARBA" id="ARBA00004429"/>
    </source>
</evidence>
<keyword evidence="6" id="KW-0029">Amino-acid transport</keyword>
<organism evidence="10">
    <name type="scientific">Rhizobium loti</name>
    <name type="common">Mesorhizobium loti</name>
    <dbReference type="NCBI Taxonomy" id="381"/>
    <lineage>
        <taxon>Bacteria</taxon>
        <taxon>Pseudomonadati</taxon>
        <taxon>Pseudomonadota</taxon>
        <taxon>Alphaproteobacteria</taxon>
        <taxon>Hyphomicrobiales</taxon>
        <taxon>Phyllobacteriaceae</taxon>
        <taxon>Mesorhizobium</taxon>
    </lineage>
</organism>
<keyword evidence="8 9" id="KW-0472">Membrane</keyword>
<dbReference type="Pfam" id="PF00528">
    <property type="entry name" value="BPD_transp_1"/>
    <property type="match status" value="1"/>
</dbReference>
<dbReference type="PANTHER" id="PTHR30614:SF0">
    <property type="entry name" value="L-CYSTINE TRANSPORT SYSTEM PERMEASE PROTEIN TCYL"/>
    <property type="match status" value="1"/>
</dbReference>
<dbReference type="OrthoDB" id="9814550at2"/>
<dbReference type="NCBIfam" id="TIGR01726">
    <property type="entry name" value="HEQRo_perm_3TM"/>
    <property type="match status" value="1"/>
</dbReference>
<dbReference type="SUPFAM" id="SSF161098">
    <property type="entry name" value="MetI-like"/>
    <property type="match status" value="1"/>
</dbReference>
<evidence type="ECO:0000256" key="7">
    <source>
        <dbReference type="ARBA" id="ARBA00022989"/>
    </source>
</evidence>
<comment type="subcellular location">
    <subcellularLocation>
        <location evidence="1">Cell inner membrane</location>
        <topology evidence="1">Multi-pass membrane protein</topology>
    </subcellularLocation>
    <subcellularLocation>
        <location evidence="9">Cell membrane</location>
        <topology evidence="9">Multi-pass membrane protein</topology>
    </subcellularLocation>
</comment>
<keyword evidence="3 9" id="KW-0813">Transport</keyword>
<evidence type="ECO:0000256" key="8">
    <source>
        <dbReference type="ARBA" id="ARBA00023136"/>
    </source>
</evidence>
<dbReference type="InterPro" id="IPR035906">
    <property type="entry name" value="MetI-like_sf"/>
</dbReference>
<evidence type="ECO:0000256" key="6">
    <source>
        <dbReference type="ARBA" id="ARBA00022970"/>
    </source>
</evidence>
<feature type="transmembrane region" description="Helical" evidence="9">
    <location>
        <begin position="69"/>
        <end position="93"/>
    </location>
</feature>
<keyword evidence="7 9" id="KW-1133">Transmembrane helix</keyword>
<dbReference type="EMBL" id="AP012557">
    <property type="protein sequence ID" value="BAN09730.1"/>
    <property type="molecule type" value="Genomic_DNA"/>
</dbReference>
<sequence>MSKVDLSFIFAVLTKGVMTTVIVTLGACAVAIVLGLVVGLTRVSPHRQLRWFSIAYIEFFRGTSLLVQLYWWFFVLPIFGLFLSPWTVGILGIGMNSSGYAAEYVRAAIQAVDRGQYEASTALNFARLTMMRRIILPQAMRAMLPTWGNMLIDVLKGSSLVFFITITEFTSAAKQAADATGDYMLFFAVALFGYYIIARALITPFVRWLERRVSRGFVREQMA</sequence>
<evidence type="ECO:0000256" key="5">
    <source>
        <dbReference type="ARBA" id="ARBA00022692"/>
    </source>
</evidence>
<dbReference type="InterPro" id="IPR043429">
    <property type="entry name" value="ArtM/GltK/GlnP/TcyL/YhdX-like"/>
</dbReference>
<evidence type="ECO:0000256" key="4">
    <source>
        <dbReference type="ARBA" id="ARBA00022475"/>
    </source>
</evidence>
<evidence type="ECO:0000313" key="10">
    <source>
        <dbReference type="EMBL" id="BAN09730.1"/>
    </source>
</evidence>
<feature type="transmembrane region" description="Helical" evidence="9">
    <location>
        <begin position="12"/>
        <end position="40"/>
    </location>
</feature>
<dbReference type="InterPro" id="IPR010065">
    <property type="entry name" value="AA_ABC_transptr_permease_3TM"/>
</dbReference>
<reference evidence="10" key="1">
    <citation type="submission" date="2012-10" db="EMBL/GenBank/DDBJ databases">
        <authorList>
            <person name="Maita H."/>
            <person name="Sato S."/>
        </authorList>
    </citation>
    <scope>NUCLEOTIDE SEQUENCE</scope>
    <source>
        <strain evidence="10">NZP2037</strain>
    </source>
</reference>
<evidence type="ECO:0000256" key="3">
    <source>
        <dbReference type="ARBA" id="ARBA00022448"/>
    </source>
</evidence>
<reference evidence="10" key="2">
    <citation type="journal article" date="2013" name="Microbes Environ.">
        <title>Commonalities and Differences among Symbiosis Islands of Three Mesorhizobium loti Strains.</title>
        <authorList>
            <person name="Kasai-Maita H."/>
            <person name="Hirakawa H."/>
            <person name="Nakamura Y."/>
            <person name="Kaneko T."/>
            <person name="Miki K."/>
            <person name="Maruya J."/>
            <person name="Okazaki S."/>
            <person name="Tabata S."/>
            <person name="Saeki K."/>
            <person name="Sato S."/>
        </authorList>
    </citation>
    <scope>NUCLEOTIDE SEQUENCE</scope>
    <source>
        <strain evidence="10">NZP2037</strain>
    </source>
</reference>
<dbReference type="GO" id="GO:0043190">
    <property type="term" value="C:ATP-binding cassette (ABC) transporter complex"/>
    <property type="evidence" value="ECO:0007669"/>
    <property type="project" value="InterPro"/>
</dbReference>
<dbReference type="InterPro" id="IPR014342">
    <property type="entry name" value="Ectoine_EhuC"/>
</dbReference>
<keyword evidence="5 9" id="KW-0812">Transmembrane</keyword>
<keyword evidence="4" id="KW-1003">Cell membrane</keyword>
<dbReference type="GO" id="GO:0022857">
    <property type="term" value="F:transmembrane transporter activity"/>
    <property type="evidence" value="ECO:0007669"/>
    <property type="project" value="InterPro"/>
</dbReference>
<protein>
    <submittedName>
        <fullName evidence="10">Probable amino acid ABC transporter</fullName>
    </submittedName>
</protein>
<comment type="similarity">
    <text evidence="2">Belongs to the binding-protein-dependent transport system permease family. HisMQ subfamily.</text>
</comment>
<dbReference type="RefSeq" id="WP_019863389.1">
    <property type="nucleotide sequence ID" value="NZ_LZTH01000019.1"/>
</dbReference>
<dbReference type="NCBIfam" id="TIGR03004">
    <property type="entry name" value="ectoine_ehuC"/>
    <property type="match status" value="1"/>
</dbReference>
<dbReference type="InterPro" id="IPR000515">
    <property type="entry name" value="MetI-like"/>
</dbReference>
<feature type="transmembrane region" description="Helical" evidence="9">
    <location>
        <begin position="150"/>
        <end position="171"/>
    </location>
</feature>